<feature type="transmembrane region" description="Helical" evidence="1">
    <location>
        <begin position="367"/>
        <end position="386"/>
    </location>
</feature>
<name>A0AAD9SV98_9HELO</name>
<keyword evidence="1" id="KW-0812">Transmembrane</keyword>
<keyword evidence="3" id="KW-1185">Reference proteome</keyword>
<feature type="transmembrane region" description="Helical" evidence="1">
    <location>
        <begin position="157"/>
        <end position="174"/>
    </location>
</feature>
<reference evidence="2" key="1">
    <citation type="submission" date="2023-06" db="EMBL/GenBank/DDBJ databases">
        <title>Draft genome of Marssonina rosae.</title>
        <authorList>
            <person name="Cheng Q."/>
        </authorList>
    </citation>
    <scope>NUCLEOTIDE SEQUENCE</scope>
    <source>
        <strain evidence="2">R4</strain>
    </source>
</reference>
<proteinExistence type="predicted"/>
<dbReference type="EMBL" id="JAUBYV010000012">
    <property type="protein sequence ID" value="KAK2623803.1"/>
    <property type="molecule type" value="Genomic_DNA"/>
</dbReference>
<feature type="transmembrane region" description="Helical" evidence="1">
    <location>
        <begin position="217"/>
        <end position="237"/>
    </location>
</feature>
<dbReference type="Proteomes" id="UP001285354">
    <property type="component" value="Unassembled WGS sequence"/>
</dbReference>
<dbReference type="PANTHER" id="PTHR37490:SF1">
    <property type="entry name" value="GLYCOSYLTRANSFERASE 2-LIKE DOMAIN-CONTAINING PROTEIN"/>
    <property type="match status" value="1"/>
</dbReference>
<feature type="transmembrane region" description="Helical" evidence="1">
    <location>
        <begin position="126"/>
        <end position="151"/>
    </location>
</feature>
<feature type="transmembrane region" description="Helical" evidence="1">
    <location>
        <begin position="412"/>
        <end position="435"/>
    </location>
</feature>
<evidence type="ECO:0000256" key="1">
    <source>
        <dbReference type="SAM" id="Phobius"/>
    </source>
</evidence>
<sequence length="762" mass="84931">MEAGWVPQRRDRDAEREVDEHEVKLWSDSLDLDREHDELHKVSESDDEVGRGPAGGSVKSTLWVILMTLSTLNGRRLLRGAFAFYFTLLIQLGAYSTVAVTLLLAQLRKLWTKPPKIKEGNSRFETLLIGFRILLSSSIASLGMLCGAQALLRCPNLPVLAMLPIVTYVFDSFLMRLAYVLRIVPRDQSISARKTYKIITVLLCAFPPVLFDYRLNIRGLLFALAGFALCSISRVAANFGPRIESKGSKTWESPLRVYLLAGMPPMIFAGIATSNFENVTAATHISGAWSLAHSLQNLGPGVLLHIFFSSAMNSAYPFTSQVHVGGALEEPTESATDAVASTMQAGFWTVVFGVLGQEMVFIDWIQVISFTLVYVVCVGPTQIGYYPPRLLNLITWLFRRRQLALHAEPWQFSFFLATTTTTFAILISCNAMFWVDTVAYDRNLRTWLEPSNPLLDTLYRAPNLRSFDVIIAHSEGDSIETIAHLVETFTSHPFIIGLNTRVIVYSKDPTFNMTESTAQSIKGLFGGDFSVQTLRNTGGVTATFLHHILYSWAFMPVQTLFLSTNTTDALTLPLHAQRLTDYFLPMEFPLPDALPKTGFLNLGGQESCWCGACFDSFGWEDSFHLIPSMWSAARPGSPTCESVLLTYGNHFIASAARIRGVKKDVWEMLYDGLVNEDMGNAWAHKKEKMPLRLAGEEGQGRYAEGEVYGRPDSLVRPYLGLTVERLWGVLLQCSRPEIAWGCPSLEVGWRSGGRREDCGCVE</sequence>
<evidence type="ECO:0000313" key="3">
    <source>
        <dbReference type="Proteomes" id="UP001285354"/>
    </source>
</evidence>
<dbReference type="AlphaFoldDB" id="A0AAD9SV98"/>
<protein>
    <submittedName>
        <fullName evidence="2">Uncharacterized protein</fullName>
    </submittedName>
</protein>
<accession>A0AAD9SV98</accession>
<feature type="transmembrane region" description="Helical" evidence="1">
    <location>
        <begin position="257"/>
        <end position="276"/>
    </location>
</feature>
<gene>
    <name evidence="2" type="ORF">QTJ16_006984</name>
</gene>
<evidence type="ECO:0000313" key="2">
    <source>
        <dbReference type="EMBL" id="KAK2623803.1"/>
    </source>
</evidence>
<organism evidence="2 3">
    <name type="scientific">Diplocarpon rosae</name>
    <dbReference type="NCBI Taxonomy" id="946125"/>
    <lineage>
        <taxon>Eukaryota</taxon>
        <taxon>Fungi</taxon>
        <taxon>Dikarya</taxon>
        <taxon>Ascomycota</taxon>
        <taxon>Pezizomycotina</taxon>
        <taxon>Leotiomycetes</taxon>
        <taxon>Helotiales</taxon>
        <taxon>Drepanopezizaceae</taxon>
        <taxon>Diplocarpon</taxon>
    </lineage>
</organism>
<feature type="transmembrane region" description="Helical" evidence="1">
    <location>
        <begin position="82"/>
        <end position="105"/>
    </location>
</feature>
<keyword evidence="1" id="KW-1133">Transmembrane helix</keyword>
<keyword evidence="1" id="KW-0472">Membrane</keyword>
<comment type="caution">
    <text evidence="2">The sequence shown here is derived from an EMBL/GenBank/DDBJ whole genome shotgun (WGS) entry which is preliminary data.</text>
</comment>
<dbReference type="PANTHER" id="PTHR37490">
    <property type="entry name" value="EXPRESSED PROTEIN"/>
    <property type="match status" value="1"/>
</dbReference>